<protein>
    <submittedName>
        <fullName evidence="1">Uncharacterized protein</fullName>
    </submittedName>
</protein>
<reference evidence="1 2" key="1">
    <citation type="journal article" date="2021" name="Nat. Commun.">
        <title>Genetic determinants of endophytism in the Arabidopsis root mycobiome.</title>
        <authorList>
            <person name="Mesny F."/>
            <person name="Miyauchi S."/>
            <person name="Thiergart T."/>
            <person name="Pickel B."/>
            <person name="Atanasova L."/>
            <person name="Karlsson M."/>
            <person name="Huettel B."/>
            <person name="Barry K.W."/>
            <person name="Haridas S."/>
            <person name="Chen C."/>
            <person name="Bauer D."/>
            <person name="Andreopoulos W."/>
            <person name="Pangilinan J."/>
            <person name="LaButti K."/>
            <person name="Riley R."/>
            <person name="Lipzen A."/>
            <person name="Clum A."/>
            <person name="Drula E."/>
            <person name="Henrissat B."/>
            <person name="Kohler A."/>
            <person name="Grigoriev I.V."/>
            <person name="Martin F.M."/>
            <person name="Hacquard S."/>
        </authorList>
    </citation>
    <scope>NUCLEOTIDE SEQUENCE [LARGE SCALE GENOMIC DNA]</scope>
    <source>
        <strain evidence="1 2">MPI-SDFR-AT-0079</strain>
    </source>
</reference>
<organism evidence="1 2">
    <name type="scientific">Chaetomium tenue</name>
    <dbReference type="NCBI Taxonomy" id="1854479"/>
    <lineage>
        <taxon>Eukaryota</taxon>
        <taxon>Fungi</taxon>
        <taxon>Dikarya</taxon>
        <taxon>Ascomycota</taxon>
        <taxon>Pezizomycotina</taxon>
        <taxon>Sordariomycetes</taxon>
        <taxon>Sordariomycetidae</taxon>
        <taxon>Sordariales</taxon>
        <taxon>Chaetomiaceae</taxon>
        <taxon>Chaetomium</taxon>
    </lineage>
</organism>
<name>A0ACB7PCL4_9PEZI</name>
<proteinExistence type="predicted"/>
<gene>
    <name evidence="1" type="ORF">F5144DRAFT_201185</name>
</gene>
<evidence type="ECO:0000313" key="2">
    <source>
        <dbReference type="Proteomes" id="UP000724584"/>
    </source>
</evidence>
<comment type="caution">
    <text evidence="1">The sequence shown here is derived from an EMBL/GenBank/DDBJ whole genome shotgun (WGS) entry which is preliminary data.</text>
</comment>
<sequence length="221" mass="24767">MQQQKNCSAVLPASTEPERVVRHPWPMPKQAVHGPLPPPLAPRSTCSSKHPLILHKRAWHRKKEACRERQRSAGLAHASSVPSSGCIRLRGSPFHRCHFISPRWLSSHCRSGHALCPLLCRLRSHNLPGPVARLSWWLFECSGEPRLLPDMRQVVSDQGTAVALTGFSTHIHAYTHPRTHAPTRALPFRAAGWGVENATLSFRLFQVWLFAICSGMGRPLF</sequence>
<accession>A0ACB7PCL4</accession>
<evidence type="ECO:0000313" key="1">
    <source>
        <dbReference type="EMBL" id="KAH6636931.1"/>
    </source>
</evidence>
<dbReference type="Proteomes" id="UP000724584">
    <property type="component" value="Unassembled WGS sequence"/>
</dbReference>
<dbReference type="EMBL" id="JAGIZQ010000003">
    <property type="protein sequence ID" value="KAH6636931.1"/>
    <property type="molecule type" value="Genomic_DNA"/>
</dbReference>
<keyword evidence="2" id="KW-1185">Reference proteome</keyword>